<dbReference type="EMBL" id="JAGFPW010000007">
    <property type="protein sequence ID" value="MBO3794710.1"/>
    <property type="molecule type" value="Genomic_DNA"/>
</dbReference>
<dbReference type="Gene3D" id="3.40.630.30">
    <property type="match status" value="1"/>
</dbReference>
<dbReference type="SUPFAM" id="SSF55729">
    <property type="entry name" value="Acyl-CoA N-acyltransferases (Nat)"/>
    <property type="match status" value="1"/>
</dbReference>
<name>A0A8I1WGG3_BACIU</name>
<keyword evidence="2" id="KW-0012">Acyltransferase</keyword>
<dbReference type="NCBIfam" id="NF040503">
    <property type="entry name" value="resist_ArsN1a"/>
    <property type="match status" value="1"/>
</dbReference>
<comment type="caution">
    <text evidence="4">The sequence shown here is derived from an EMBL/GenBank/DDBJ whole genome shotgun (WGS) entry which is preliminary data.</text>
</comment>
<dbReference type="PANTHER" id="PTHR43072:SF23">
    <property type="entry name" value="UPF0039 PROTEIN C11D3.02C"/>
    <property type="match status" value="1"/>
</dbReference>
<evidence type="ECO:0000313" key="4">
    <source>
        <dbReference type="EMBL" id="MBO3794710.1"/>
    </source>
</evidence>
<evidence type="ECO:0000313" key="5">
    <source>
        <dbReference type="Proteomes" id="UP000665181"/>
    </source>
</evidence>
<sequence length="164" mass="18807">MLLIRTAKDSDVNRILDIYNQGIADRIATLEVEEKDSDYMENWFSNRTEKYKVLVAEIDHCVVGWVSLNPYSHRCAYQGVADLSIYIDRNHRGKGIGKALLSNIEKEAIKSKIHKIVLFTFPFNQLGQGLYTSMGYREVGIFKEQGKIDGHYVDVMAMEKILTK</sequence>
<organism evidence="4 5">
    <name type="scientific">Bacillus subtilis</name>
    <dbReference type="NCBI Taxonomy" id="1423"/>
    <lineage>
        <taxon>Bacteria</taxon>
        <taxon>Bacillati</taxon>
        <taxon>Bacillota</taxon>
        <taxon>Bacilli</taxon>
        <taxon>Bacillales</taxon>
        <taxon>Bacillaceae</taxon>
        <taxon>Bacillus</taxon>
    </lineage>
</organism>
<keyword evidence="1 4" id="KW-0808">Transferase</keyword>
<evidence type="ECO:0000256" key="2">
    <source>
        <dbReference type="ARBA" id="ARBA00023315"/>
    </source>
</evidence>
<dbReference type="InterPro" id="IPR016181">
    <property type="entry name" value="Acyl_CoA_acyltransferase"/>
</dbReference>
<dbReference type="Pfam" id="PF00583">
    <property type="entry name" value="Acetyltransf_1"/>
    <property type="match status" value="1"/>
</dbReference>
<dbReference type="Proteomes" id="UP000665181">
    <property type="component" value="Unassembled WGS sequence"/>
</dbReference>
<dbReference type="CDD" id="cd04301">
    <property type="entry name" value="NAT_SF"/>
    <property type="match status" value="1"/>
</dbReference>
<gene>
    <name evidence="4" type="ORF">J5227_10390</name>
</gene>
<accession>A0A8I1WGG3</accession>
<protein>
    <submittedName>
        <fullName evidence="4">N-acetyltransferase</fullName>
    </submittedName>
</protein>
<reference evidence="4" key="1">
    <citation type="submission" date="2021-03" db="EMBL/GenBank/DDBJ databases">
        <title>Isolation of Bacillus subtilis from fermented food sample.</title>
        <authorList>
            <person name="Lakshmanan V."/>
            <person name="Athira K."/>
            <person name="Rajagopal K."/>
        </authorList>
    </citation>
    <scope>NUCLEOTIDE SEQUENCE</scope>
    <source>
        <strain evidence="4">S1</strain>
    </source>
</reference>
<evidence type="ECO:0000256" key="1">
    <source>
        <dbReference type="ARBA" id="ARBA00022679"/>
    </source>
</evidence>
<dbReference type="InterPro" id="IPR000182">
    <property type="entry name" value="GNAT_dom"/>
</dbReference>
<dbReference type="RefSeq" id="WP_208556336.1">
    <property type="nucleotide sequence ID" value="NZ_JAGFPW010000007.1"/>
</dbReference>
<evidence type="ECO:0000259" key="3">
    <source>
        <dbReference type="PROSITE" id="PS51186"/>
    </source>
</evidence>
<dbReference type="PANTHER" id="PTHR43072">
    <property type="entry name" value="N-ACETYLTRANSFERASE"/>
    <property type="match status" value="1"/>
</dbReference>
<proteinExistence type="predicted"/>
<feature type="domain" description="N-acetyltransferase" evidence="3">
    <location>
        <begin position="2"/>
        <end position="159"/>
    </location>
</feature>
<dbReference type="PROSITE" id="PS51186">
    <property type="entry name" value="GNAT"/>
    <property type="match status" value="1"/>
</dbReference>
<dbReference type="GO" id="GO:0016747">
    <property type="term" value="F:acyltransferase activity, transferring groups other than amino-acyl groups"/>
    <property type="evidence" value="ECO:0007669"/>
    <property type="project" value="InterPro"/>
</dbReference>
<dbReference type="AlphaFoldDB" id="A0A8I1WGG3"/>